<evidence type="ECO:0000256" key="9">
    <source>
        <dbReference type="SAM" id="MobiDB-lite"/>
    </source>
</evidence>
<feature type="compositionally biased region" description="Basic and acidic residues" evidence="9">
    <location>
        <begin position="18"/>
        <end position="57"/>
    </location>
</feature>
<evidence type="ECO:0000259" key="11">
    <source>
        <dbReference type="Pfam" id="PF05699"/>
    </source>
</evidence>
<evidence type="ECO:0000256" key="3">
    <source>
        <dbReference type="ARBA" id="ARBA00022771"/>
    </source>
</evidence>
<dbReference type="Pfam" id="PF05699">
    <property type="entry name" value="Dimer_Tnp_hAT"/>
    <property type="match status" value="1"/>
</dbReference>
<feature type="domain" description="HAT C-terminal dimerisation" evidence="11">
    <location>
        <begin position="794"/>
        <end position="873"/>
    </location>
</feature>
<dbReference type="PANTHER" id="PTHR46481:SF10">
    <property type="entry name" value="ZINC FINGER BED DOMAIN-CONTAINING PROTEIN 39"/>
    <property type="match status" value="1"/>
</dbReference>
<dbReference type="InterPro" id="IPR008906">
    <property type="entry name" value="HATC_C_dom"/>
</dbReference>
<feature type="domain" description="BED-type" evidence="10">
    <location>
        <begin position="226"/>
        <end position="264"/>
    </location>
</feature>
<dbReference type="GO" id="GO:0005634">
    <property type="term" value="C:nucleus"/>
    <property type="evidence" value="ECO:0007669"/>
    <property type="project" value="UniProtKB-SubCell"/>
</dbReference>
<keyword evidence="8" id="KW-0539">Nucleus</keyword>
<accession>A0A1G4J474</accession>
<dbReference type="InterPro" id="IPR012337">
    <property type="entry name" value="RNaseH-like_sf"/>
</dbReference>
<keyword evidence="13" id="KW-1185">Reference proteome</keyword>
<name>A0A1G4J474_9SACH</name>
<gene>
    <name evidence="12" type="ORF">LANO_0C01288T</name>
</gene>
<evidence type="ECO:0000313" key="13">
    <source>
        <dbReference type="Proteomes" id="UP000189911"/>
    </source>
</evidence>
<sequence>MGTSSSNNSSADPQGMDQEVRRSQDQSRSRSHSQDLHQDQRKRFHHNDPQSLRDGHRQWSAAVDQPGASRRSLATAKPNEFNSLDNLGHQSQNYDDQEAMTLDPDLDSVSLSLGETMRHAMSASVALQASGVAHDNIDDLSREPSDRFEPYRAVASPRTSSTSNTDLPDQDQYQQQQQQQPQLNQYAPSSQGQFRPNLSYSGRSNFESSRTPPSNGWMNRSRFRPYFKISISGDSKVASCIYCGKEYKEGESTGNLSKHITNNHAVEYKSRERAASKESTLTSLTSKERSLRLSAKFVSELNRDSGTLASVVLITETLVPFYVVESMGWKIINGLVPDVPLIETRKAVVEKLDHYSECLNHSLKASLESSTFVSIQLYVCSRENGLRYLAVSVSYCPNIKDKERLAAMHTPELLLNNTGDPVNGHLLDVVEFNDKSSDHPLIHKGVLKILDAYNITSKVAFVTIDQLSYALGLHDALISELLSNSQSVVMQRLGNVRLTRCINSGLEIQFERVAMDLMKDAEFQHEYHKIEELVQSWESVPSLKSFAEELVKPPQFSSQENEARGVWRQVTKFLKVDQRMKRWLATSDHHNEASLVNELQEKSCHSANALELFRYFVACCSEFDKLRGSMLTDGICFLPEGVIIYYKLNHFFDMCERASKGEHIQSEEYSYLNGRADLLPEHKERVLRAVLTSKKSFQGLFEGIQNNSLFFVGAALDPSCKFEDLQPFMSEEEMNLIICHVEVTVQDYLSKCYSCEDKDASKPEGREAGQTIKRQKLDEEQLKLGSFSGSYAEWSQYKNEIKIMSRSRRGVIQWWYDRRSKYPHLFELAMSLYYTQISSNETENIFYVTEHTLKVYQRSAGRTNTQKVMLLRNRFKNFGLYNQALRFVNPSID</sequence>
<evidence type="ECO:0000256" key="7">
    <source>
        <dbReference type="ARBA" id="ARBA00023163"/>
    </source>
</evidence>
<dbReference type="InterPro" id="IPR003656">
    <property type="entry name" value="Znf_BED"/>
</dbReference>
<protein>
    <submittedName>
        <fullName evidence="12">Putative transposase of the Rover5 hAT-like family</fullName>
    </submittedName>
</protein>
<reference evidence="13" key="1">
    <citation type="submission" date="2016-03" db="EMBL/GenBank/DDBJ databases">
        <authorList>
            <person name="Devillers Hugo."/>
        </authorList>
    </citation>
    <scope>NUCLEOTIDE SEQUENCE [LARGE SCALE GENOMIC DNA]</scope>
</reference>
<organism evidence="12 13">
    <name type="scientific">Lachancea nothofagi CBS 11611</name>
    <dbReference type="NCBI Taxonomy" id="1266666"/>
    <lineage>
        <taxon>Eukaryota</taxon>
        <taxon>Fungi</taxon>
        <taxon>Dikarya</taxon>
        <taxon>Ascomycota</taxon>
        <taxon>Saccharomycotina</taxon>
        <taxon>Saccharomycetes</taxon>
        <taxon>Saccharomycetales</taxon>
        <taxon>Saccharomycetaceae</taxon>
        <taxon>Lachancea</taxon>
    </lineage>
</organism>
<keyword evidence="7" id="KW-0804">Transcription</keyword>
<dbReference type="GO" id="GO:0046983">
    <property type="term" value="F:protein dimerization activity"/>
    <property type="evidence" value="ECO:0007669"/>
    <property type="project" value="InterPro"/>
</dbReference>
<evidence type="ECO:0000256" key="1">
    <source>
        <dbReference type="ARBA" id="ARBA00004123"/>
    </source>
</evidence>
<dbReference type="GO" id="GO:0003677">
    <property type="term" value="F:DNA binding"/>
    <property type="evidence" value="ECO:0007669"/>
    <property type="project" value="UniProtKB-KW"/>
</dbReference>
<dbReference type="EMBL" id="LT598446">
    <property type="protein sequence ID" value="SCU84410.1"/>
    <property type="molecule type" value="Genomic_DNA"/>
</dbReference>
<feature type="compositionally biased region" description="Polar residues" evidence="9">
    <location>
        <begin position="187"/>
        <end position="217"/>
    </location>
</feature>
<keyword evidence="2" id="KW-0479">Metal-binding</keyword>
<evidence type="ECO:0000256" key="6">
    <source>
        <dbReference type="ARBA" id="ARBA00023125"/>
    </source>
</evidence>
<dbReference type="SMART" id="SM00614">
    <property type="entry name" value="ZnF_BED"/>
    <property type="match status" value="1"/>
</dbReference>
<dbReference type="Pfam" id="PF02892">
    <property type="entry name" value="zf-BED"/>
    <property type="match status" value="1"/>
</dbReference>
<evidence type="ECO:0000256" key="8">
    <source>
        <dbReference type="ARBA" id="ARBA00023242"/>
    </source>
</evidence>
<dbReference type="AlphaFoldDB" id="A0A1G4J474"/>
<keyword evidence="5" id="KW-0805">Transcription regulation</keyword>
<feature type="compositionally biased region" description="Polar residues" evidence="9">
    <location>
        <begin position="1"/>
        <end position="12"/>
    </location>
</feature>
<evidence type="ECO:0000256" key="5">
    <source>
        <dbReference type="ARBA" id="ARBA00023015"/>
    </source>
</evidence>
<evidence type="ECO:0000259" key="10">
    <source>
        <dbReference type="Pfam" id="PF02892"/>
    </source>
</evidence>
<feature type="region of interest" description="Disordered" evidence="9">
    <location>
        <begin position="1"/>
        <end position="72"/>
    </location>
</feature>
<keyword evidence="3" id="KW-0863">Zinc-finger</keyword>
<dbReference type="GO" id="GO:0008270">
    <property type="term" value="F:zinc ion binding"/>
    <property type="evidence" value="ECO:0007669"/>
    <property type="project" value="UniProtKB-KW"/>
</dbReference>
<dbReference type="Proteomes" id="UP000189911">
    <property type="component" value="Chromosome C"/>
</dbReference>
<proteinExistence type="predicted"/>
<feature type="compositionally biased region" description="Low complexity" evidence="9">
    <location>
        <begin position="170"/>
        <end position="186"/>
    </location>
</feature>
<comment type="subcellular location">
    <subcellularLocation>
        <location evidence="1">Nucleus</location>
    </subcellularLocation>
</comment>
<keyword evidence="4" id="KW-0862">Zinc</keyword>
<feature type="compositionally biased region" description="Basic and acidic residues" evidence="9">
    <location>
        <begin position="137"/>
        <end position="150"/>
    </location>
</feature>
<dbReference type="InterPro" id="IPR052035">
    <property type="entry name" value="ZnF_BED_domain_contain"/>
</dbReference>
<keyword evidence="6" id="KW-0238">DNA-binding</keyword>
<feature type="compositionally biased region" description="Polar residues" evidence="9">
    <location>
        <begin position="157"/>
        <end position="166"/>
    </location>
</feature>
<dbReference type="PANTHER" id="PTHR46481">
    <property type="entry name" value="ZINC FINGER BED DOMAIN-CONTAINING PROTEIN 4"/>
    <property type="match status" value="1"/>
</dbReference>
<evidence type="ECO:0000256" key="4">
    <source>
        <dbReference type="ARBA" id="ARBA00022833"/>
    </source>
</evidence>
<evidence type="ECO:0000256" key="2">
    <source>
        <dbReference type="ARBA" id="ARBA00022723"/>
    </source>
</evidence>
<feature type="region of interest" description="Disordered" evidence="9">
    <location>
        <begin position="137"/>
        <end position="217"/>
    </location>
</feature>
<dbReference type="OrthoDB" id="4036530at2759"/>
<dbReference type="SUPFAM" id="SSF53098">
    <property type="entry name" value="Ribonuclease H-like"/>
    <property type="match status" value="1"/>
</dbReference>
<evidence type="ECO:0000313" key="12">
    <source>
        <dbReference type="EMBL" id="SCU84410.1"/>
    </source>
</evidence>